<evidence type="ECO:0000313" key="2">
    <source>
        <dbReference type="Proteomes" id="UP000028980"/>
    </source>
</evidence>
<proteinExistence type="predicted"/>
<dbReference type="EMBL" id="BBLG01000019">
    <property type="protein sequence ID" value="GAK78024.1"/>
    <property type="molecule type" value="Genomic_DNA"/>
</dbReference>
<name>A0A081DGH8_NONUL</name>
<dbReference type="Proteomes" id="UP000028980">
    <property type="component" value="Unassembled WGS sequence"/>
</dbReference>
<organism evidence="1 2">
    <name type="scientific">Nonlabens ulvanivorans</name>
    <name type="common">Persicivirga ulvanivorans</name>
    <dbReference type="NCBI Taxonomy" id="906888"/>
    <lineage>
        <taxon>Bacteria</taxon>
        <taxon>Pseudomonadati</taxon>
        <taxon>Bacteroidota</taxon>
        <taxon>Flavobacteriia</taxon>
        <taxon>Flavobacteriales</taxon>
        <taxon>Flavobacteriaceae</taxon>
        <taxon>Nonlabens</taxon>
    </lineage>
</organism>
<evidence type="ECO:0000313" key="1">
    <source>
        <dbReference type="EMBL" id="GAK78024.1"/>
    </source>
</evidence>
<gene>
    <name evidence="1" type="ORF">JCM19296_3633</name>
</gene>
<comment type="caution">
    <text evidence="1">The sequence shown here is derived from an EMBL/GenBank/DDBJ whole genome shotgun (WGS) entry which is preliminary data.</text>
</comment>
<dbReference type="AlphaFoldDB" id="A0A081DGH8"/>
<reference evidence="1 2" key="1">
    <citation type="journal article" date="2014" name="Genome Announc.">
        <title>Draft Genome Sequences of Marine Flavobacterium Nonlabens Strains NR17, NR24, NR27, NR32, NR33, and Ara13.</title>
        <authorList>
            <person name="Nakanishi M."/>
            <person name="Meirelles P."/>
            <person name="Suzuki R."/>
            <person name="Takatani N."/>
            <person name="Mino S."/>
            <person name="Suda W."/>
            <person name="Oshima K."/>
            <person name="Hattori M."/>
            <person name="Ohkuma M."/>
            <person name="Hosokawa M."/>
            <person name="Miyashita K."/>
            <person name="Thompson F.L."/>
            <person name="Niwa A."/>
            <person name="Sawabe T."/>
            <person name="Sawabe T."/>
        </authorList>
    </citation>
    <scope>NUCLEOTIDE SEQUENCE [LARGE SCALE GENOMIC DNA]</scope>
    <source>
        <strain evidence="2">JCM19296</strain>
    </source>
</reference>
<sequence>MKIFSKNNNPEHENRLRLQKLVDNAMKSDIPTGWKKETFAV</sequence>
<accession>A0A081DGH8</accession>
<protein>
    <submittedName>
        <fullName evidence="1">Uncharacterized protein</fullName>
    </submittedName>
</protein>